<feature type="compositionally biased region" description="Low complexity" evidence="1">
    <location>
        <begin position="57"/>
        <end position="75"/>
    </location>
</feature>
<comment type="caution">
    <text evidence="2">The sequence shown here is derived from an EMBL/GenBank/DDBJ whole genome shotgun (WGS) entry which is preliminary data.</text>
</comment>
<evidence type="ECO:0000313" key="2">
    <source>
        <dbReference type="EMBL" id="MBE9077876.1"/>
    </source>
</evidence>
<name>A0A8J7ACZ6_9CYAN</name>
<protein>
    <submittedName>
        <fullName evidence="2">Uncharacterized protein</fullName>
    </submittedName>
</protein>
<dbReference type="EMBL" id="JADEXG010000023">
    <property type="protein sequence ID" value="MBE9077876.1"/>
    <property type="molecule type" value="Genomic_DNA"/>
</dbReference>
<organism evidence="2 3">
    <name type="scientific">Vasconcelosia minhoensis LEGE 07310</name>
    <dbReference type="NCBI Taxonomy" id="915328"/>
    <lineage>
        <taxon>Bacteria</taxon>
        <taxon>Bacillati</taxon>
        <taxon>Cyanobacteriota</taxon>
        <taxon>Cyanophyceae</taxon>
        <taxon>Nodosilineales</taxon>
        <taxon>Cymatolegaceae</taxon>
        <taxon>Vasconcelosia</taxon>
        <taxon>Vasconcelosia minhoensis</taxon>
    </lineage>
</organism>
<evidence type="ECO:0000313" key="3">
    <source>
        <dbReference type="Proteomes" id="UP000636505"/>
    </source>
</evidence>
<feature type="compositionally biased region" description="Polar residues" evidence="1">
    <location>
        <begin position="97"/>
        <end position="108"/>
    </location>
</feature>
<gene>
    <name evidence="2" type="ORF">IQ241_11315</name>
</gene>
<reference evidence="2" key="1">
    <citation type="submission" date="2020-10" db="EMBL/GenBank/DDBJ databases">
        <authorList>
            <person name="Castelo-Branco R."/>
            <person name="Eusebio N."/>
            <person name="Adriana R."/>
            <person name="Vieira A."/>
            <person name="Brugerolle De Fraissinette N."/>
            <person name="Rezende De Castro R."/>
            <person name="Schneider M.P."/>
            <person name="Vasconcelos V."/>
            <person name="Leao P.N."/>
        </authorList>
    </citation>
    <scope>NUCLEOTIDE SEQUENCE</scope>
    <source>
        <strain evidence="2">LEGE 07310</strain>
    </source>
</reference>
<proteinExistence type="predicted"/>
<accession>A0A8J7ACZ6</accession>
<dbReference type="AlphaFoldDB" id="A0A8J7ACZ6"/>
<sequence length="130" mass="13791">MSAEAPQEDSLSVCHLAYLQIQRCWRRTVRQLGLGLAALGLILGLTGHSTEPAIAAEAQSSASAQTAQLSPQTASGAESPQVARQGLGAHPHLLRSRMTQHQLTTARLSPTPVEPRLSAQAEMETDDSQS</sequence>
<dbReference type="RefSeq" id="WP_193907122.1">
    <property type="nucleotide sequence ID" value="NZ_JADEXG010000023.1"/>
</dbReference>
<feature type="region of interest" description="Disordered" evidence="1">
    <location>
        <begin position="57"/>
        <end position="130"/>
    </location>
</feature>
<evidence type="ECO:0000256" key="1">
    <source>
        <dbReference type="SAM" id="MobiDB-lite"/>
    </source>
</evidence>
<keyword evidence="3" id="KW-1185">Reference proteome</keyword>
<dbReference type="Proteomes" id="UP000636505">
    <property type="component" value="Unassembled WGS sequence"/>
</dbReference>